<evidence type="ECO:0000256" key="3">
    <source>
        <dbReference type="RuleBase" id="RU362028"/>
    </source>
</evidence>
<feature type="non-terminal residue" evidence="5">
    <location>
        <position position="1"/>
    </location>
</feature>
<dbReference type="EMBL" id="JYDQ01000177">
    <property type="protein sequence ID" value="KRY12009.1"/>
    <property type="molecule type" value="Genomic_DNA"/>
</dbReference>
<gene>
    <name evidence="5" type="primary">K07E8.7</name>
    <name evidence="5" type="ORF">T12_12377</name>
</gene>
<dbReference type="InterPro" id="IPR020103">
    <property type="entry name" value="PsdUridine_synth_cat_dom_sf"/>
</dbReference>
<keyword evidence="2" id="KW-0694">RNA-binding</keyword>
<dbReference type="Pfam" id="PF00849">
    <property type="entry name" value="PseudoU_synth_2"/>
    <property type="match status" value="1"/>
</dbReference>
<protein>
    <recommendedName>
        <fullName evidence="3">Pseudouridine synthase</fullName>
        <ecNumber evidence="3">5.4.99.-</ecNumber>
    </recommendedName>
</protein>
<dbReference type="GO" id="GO:0003723">
    <property type="term" value="F:RNA binding"/>
    <property type="evidence" value="ECO:0007669"/>
    <property type="project" value="UniProtKB-KW"/>
</dbReference>
<dbReference type="InterPro" id="IPR050188">
    <property type="entry name" value="RluA_PseudoU_synthase"/>
</dbReference>
<dbReference type="NCBIfam" id="TIGR00005">
    <property type="entry name" value="rluA_subfam"/>
    <property type="match status" value="1"/>
</dbReference>
<dbReference type="CDD" id="cd02557">
    <property type="entry name" value="PseudoU_synth_ScRIB2"/>
    <property type="match status" value="1"/>
</dbReference>
<evidence type="ECO:0000313" key="6">
    <source>
        <dbReference type="Proteomes" id="UP000054783"/>
    </source>
</evidence>
<dbReference type="SUPFAM" id="SSF55120">
    <property type="entry name" value="Pseudouridine synthase"/>
    <property type="match status" value="1"/>
</dbReference>
<feature type="domain" description="Pseudouridine synthase RsuA/RluA-like" evidence="4">
    <location>
        <begin position="176"/>
        <end position="322"/>
    </location>
</feature>
<comment type="caution">
    <text evidence="5">The sequence shown here is derived from an EMBL/GenBank/DDBJ whole genome shotgun (WGS) entry which is preliminary data.</text>
</comment>
<dbReference type="GO" id="GO:0009982">
    <property type="term" value="F:pseudouridine synthase activity"/>
    <property type="evidence" value="ECO:0007669"/>
    <property type="project" value="InterPro"/>
</dbReference>
<dbReference type="Gene3D" id="3.30.2350.10">
    <property type="entry name" value="Pseudouridine synthase"/>
    <property type="match status" value="1"/>
</dbReference>
<sequence>LSFQILQTILPILNIFNRRNALRLSHIFSNSTKVQCMMSVNLDSGEPPLKKFQPTKVKRRRVAIREKLQCEAMVESPPYFTENGLRKVRPYWFHYYVFAKKRWFGRRLVDVLQNELYNPIGNFFEEAILAGRVTVNGQPTSVDYVVENGDLIRHMCHRHELPVLDSAVDIVTDTEDILVVNKPCSIPVHPCGRYHFNSLVLYLKHIGGMDNLKTFHRLDRLTSGLVIFLKNEKIEKKLRQQMIENQIKKEYLCLVDGEFPEEEVVCDKPLDVLSQSMGIMYITADGKPSLTKFYKLFSDGKTSILKCCPETGRTHQIRVHLQYLGYPIVNDYIYNNSDAFGPNKGKLCDYGKSLDELREVVKTCFTAEKWIDRKSTVDPSKFENCSWFNVECHFCCTKFLDPKPSDLEMYLHCFRYSGLEWSYETPLPKWAQILKETNIHI</sequence>
<comment type="function">
    <text evidence="3">Responsible for synthesis of pseudouridine from uracil.</text>
</comment>
<dbReference type="InterPro" id="IPR006145">
    <property type="entry name" value="PsdUridine_synth_RsuA/RluA"/>
</dbReference>
<evidence type="ECO:0000256" key="1">
    <source>
        <dbReference type="PIRSR" id="PIRSR606225-1"/>
    </source>
</evidence>
<dbReference type="OrthoDB" id="424794at2759"/>
<organism evidence="5 6">
    <name type="scientific">Trichinella patagoniensis</name>
    <dbReference type="NCBI Taxonomy" id="990121"/>
    <lineage>
        <taxon>Eukaryota</taxon>
        <taxon>Metazoa</taxon>
        <taxon>Ecdysozoa</taxon>
        <taxon>Nematoda</taxon>
        <taxon>Enoplea</taxon>
        <taxon>Dorylaimia</taxon>
        <taxon>Trichinellida</taxon>
        <taxon>Trichinellidae</taxon>
        <taxon>Trichinella</taxon>
    </lineage>
</organism>
<dbReference type="EC" id="5.4.99.-" evidence="3"/>
<dbReference type="PROSITE" id="PS50889">
    <property type="entry name" value="S4"/>
    <property type="match status" value="1"/>
</dbReference>
<name>A0A0V0ZHQ5_9BILA</name>
<dbReference type="InterPro" id="IPR006225">
    <property type="entry name" value="PsdUridine_synth_RluC/D"/>
</dbReference>
<keyword evidence="6" id="KW-1185">Reference proteome</keyword>
<reference evidence="5 6" key="1">
    <citation type="submission" date="2015-01" db="EMBL/GenBank/DDBJ databases">
        <title>Evolution of Trichinella species and genotypes.</title>
        <authorList>
            <person name="Korhonen P.K."/>
            <person name="Edoardo P."/>
            <person name="Giuseppe L.R."/>
            <person name="Gasser R.B."/>
        </authorList>
    </citation>
    <scope>NUCLEOTIDE SEQUENCE [LARGE SCALE GENOMIC DNA]</scope>
    <source>
        <strain evidence="5">ISS2496</strain>
    </source>
</reference>
<dbReference type="Proteomes" id="UP000054783">
    <property type="component" value="Unassembled WGS sequence"/>
</dbReference>
<dbReference type="PANTHER" id="PTHR21600:SF40">
    <property type="entry name" value="PSEUDOURIDYLATE SYNTHASE RPUSD2"/>
    <property type="match status" value="1"/>
</dbReference>
<evidence type="ECO:0000256" key="2">
    <source>
        <dbReference type="PROSITE-ProRule" id="PRU00182"/>
    </source>
</evidence>
<evidence type="ECO:0000259" key="4">
    <source>
        <dbReference type="Pfam" id="PF00849"/>
    </source>
</evidence>
<dbReference type="CDD" id="cd00165">
    <property type="entry name" value="S4"/>
    <property type="match status" value="1"/>
</dbReference>
<dbReference type="STRING" id="990121.A0A0V0ZHQ5"/>
<accession>A0A0V0ZHQ5</accession>
<comment type="catalytic activity">
    <reaction evidence="3">
        <text>a uridine in RNA = a pseudouridine in RNA</text>
        <dbReference type="Rhea" id="RHEA:48348"/>
        <dbReference type="Rhea" id="RHEA-COMP:12068"/>
        <dbReference type="Rhea" id="RHEA-COMP:12069"/>
        <dbReference type="ChEBI" id="CHEBI:65314"/>
        <dbReference type="ChEBI" id="CHEBI:65315"/>
    </reaction>
</comment>
<dbReference type="GO" id="GO:0000455">
    <property type="term" value="P:enzyme-directed rRNA pseudouridine synthesis"/>
    <property type="evidence" value="ECO:0007669"/>
    <property type="project" value="TreeGrafter"/>
</dbReference>
<evidence type="ECO:0000313" key="5">
    <source>
        <dbReference type="EMBL" id="KRY12009.1"/>
    </source>
</evidence>
<comment type="similarity">
    <text evidence="3">Belongs to the pseudouridine synthase RluA family.</text>
</comment>
<dbReference type="AlphaFoldDB" id="A0A0V0ZHQ5"/>
<keyword evidence="3" id="KW-0413">Isomerase</keyword>
<dbReference type="PANTHER" id="PTHR21600">
    <property type="entry name" value="MITOCHONDRIAL RNA PSEUDOURIDINE SYNTHASE"/>
    <property type="match status" value="1"/>
</dbReference>
<proteinExistence type="inferred from homology"/>
<feature type="active site" evidence="1">
    <location>
        <position position="219"/>
    </location>
</feature>